<dbReference type="PANTHER" id="PTHR43198:SF9">
    <property type="entry name" value="AMINOPYRIMIDINE AMINOHYDROLASE, MITOCHONDRIAL ISOFORM X1-RELATED"/>
    <property type="match status" value="1"/>
</dbReference>
<evidence type="ECO:0000313" key="2">
    <source>
        <dbReference type="Proteomes" id="UP000436088"/>
    </source>
</evidence>
<gene>
    <name evidence="1" type="ORF">F3Y22_tig00110332pilonHSYRG01388</name>
</gene>
<dbReference type="InterPro" id="IPR050967">
    <property type="entry name" value="Thiamine_Salvage_TenA"/>
</dbReference>
<comment type="caution">
    <text evidence="1">The sequence shown here is derived from an EMBL/GenBank/DDBJ whole genome shotgun (WGS) entry which is preliminary data.</text>
</comment>
<proteinExistence type="predicted"/>
<dbReference type="Proteomes" id="UP000436088">
    <property type="component" value="Unassembled WGS sequence"/>
</dbReference>
<dbReference type="GO" id="GO:0005829">
    <property type="term" value="C:cytosol"/>
    <property type="evidence" value="ECO:0007669"/>
    <property type="project" value="TreeGrafter"/>
</dbReference>
<dbReference type="GO" id="GO:0016787">
    <property type="term" value="F:hydrolase activity"/>
    <property type="evidence" value="ECO:0007669"/>
    <property type="project" value="UniProtKB-KW"/>
</dbReference>
<dbReference type="EMBL" id="VEPZ02000937">
    <property type="protein sequence ID" value="KAE8709366.1"/>
    <property type="molecule type" value="Genomic_DNA"/>
</dbReference>
<protein>
    <submittedName>
        <fullName evidence="1">Aminopyrimidine aminohydrolase</fullName>
    </submittedName>
</protein>
<keyword evidence="2" id="KW-1185">Reference proteome</keyword>
<dbReference type="Gene3D" id="1.20.910.10">
    <property type="entry name" value="Heme oxygenase-like"/>
    <property type="match status" value="1"/>
</dbReference>
<reference evidence="1" key="1">
    <citation type="submission" date="2019-09" db="EMBL/GenBank/DDBJ databases">
        <title>Draft genome information of white flower Hibiscus syriacus.</title>
        <authorList>
            <person name="Kim Y.-M."/>
        </authorList>
    </citation>
    <scope>NUCLEOTIDE SEQUENCE [LARGE SCALE GENOMIC DNA]</scope>
    <source>
        <strain evidence="1">YM2019G1</strain>
    </source>
</reference>
<dbReference type="SUPFAM" id="SSF48613">
    <property type="entry name" value="Heme oxygenase-like"/>
    <property type="match status" value="1"/>
</dbReference>
<name>A0A6A3AY47_HIBSY</name>
<dbReference type="PANTHER" id="PTHR43198">
    <property type="entry name" value="BIFUNCTIONAL TH2 PROTEIN"/>
    <property type="match status" value="1"/>
</dbReference>
<dbReference type="AlphaFoldDB" id="A0A6A3AY47"/>
<dbReference type="CDD" id="cd19368">
    <property type="entry name" value="TenA_C_AtTH2-like"/>
    <property type="match status" value="1"/>
</dbReference>
<evidence type="ECO:0000313" key="1">
    <source>
        <dbReference type="EMBL" id="KAE8709366.1"/>
    </source>
</evidence>
<sequence>MGGMDVGGGIVRKLWNKFRTESVFVNYTPFFVCVAAGNLSADSFQHYISQHVHLLNAFTRAYELAEECADDDEDKQAIRKLRKYVQVKLNSIDSLVQAKILQSSGRIEGERVPGKLATPFEKTKVAAYTLGAIAPCMRLFAFINKEIQALLDPNDSSHIYKKWIAHYCSQNFEAYAFRIEELLDTLSVTLTGEELDVIEKTRLGGELFIFCDFDLTCAAFDSSAILAEMAIITRPKVDSDGSETQLSRMSSADLRSTWDALSAQYAEEFEQCIESIKTTETATSFSYEGLCEALEQFAHFEKAANSRVVQSGVLKGLNQEDIKRAGQGLILQDGCKGFIGRIMKNENLTASLHVLSYCWCGDLIRSAFSLGDVKALNVCSNELACEESITTGEIIKKLESPMEKLQAFNNILNNRDQDSQHLTVYIGVWRFFCAIVLRFGGETEGGTAKQIQRTDPGITVLHINACNFTVSEKLKERTKSVSFLGGIFLLTLPGWLLLNYSPLRQLLAWFLQIVVSSSARMLRLLHAQHIASSTSLSFIGV</sequence>
<accession>A0A6A3AY47</accession>
<dbReference type="InterPro" id="IPR016084">
    <property type="entry name" value="Haem_Oase-like_multi-hlx"/>
</dbReference>
<organism evidence="1 2">
    <name type="scientific">Hibiscus syriacus</name>
    <name type="common">Rose of Sharon</name>
    <dbReference type="NCBI Taxonomy" id="106335"/>
    <lineage>
        <taxon>Eukaryota</taxon>
        <taxon>Viridiplantae</taxon>
        <taxon>Streptophyta</taxon>
        <taxon>Embryophyta</taxon>
        <taxon>Tracheophyta</taxon>
        <taxon>Spermatophyta</taxon>
        <taxon>Magnoliopsida</taxon>
        <taxon>eudicotyledons</taxon>
        <taxon>Gunneridae</taxon>
        <taxon>Pentapetalae</taxon>
        <taxon>rosids</taxon>
        <taxon>malvids</taxon>
        <taxon>Malvales</taxon>
        <taxon>Malvaceae</taxon>
        <taxon>Malvoideae</taxon>
        <taxon>Hibiscus</taxon>
    </lineage>
</organism>